<dbReference type="EMBL" id="VSRR010104343">
    <property type="protein sequence ID" value="MPC96021.1"/>
    <property type="molecule type" value="Genomic_DNA"/>
</dbReference>
<name>A0A5B7JDH7_PORTR</name>
<dbReference type="AlphaFoldDB" id="A0A5B7JDH7"/>
<proteinExistence type="predicted"/>
<organism evidence="1 2">
    <name type="scientific">Portunus trituberculatus</name>
    <name type="common">Swimming crab</name>
    <name type="synonym">Neptunus trituberculatus</name>
    <dbReference type="NCBI Taxonomy" id="210409"/>
    <lineage>
        <taxon>Eukaryota</taxon>
        <taxon>Metazoa</taxon>
        <taxon>Ecdysozoa</taxon>
        <taxon>Arthropoda</taxon>
        <taxon>Crustacea</taxon>
        <taxon>Multicrustacea</taxon>
        <taxon>Malacostraca</taxon>
        <taxon>Eumalacostraca</taxon>
        <taxon>Eucarida</taxon>
        <taxon>Decapoda</taxon>
        <taxon>Pleocyemata</taxon>
        <taxon>Brachyura</taxon>
        <taxon>Eubrachyura</taxon>
        <taxon>Portunoidea</taxon>
        <taxon>Portunidae</taxon>
        <taxon>Portuninae</taxon>
        <taxon>Portunus</taxon>
    </lineage>
</organism>
<sequence length="83" mass="8930">MFPPTTLSLLTPLSPPLLSQFPPVLFSSSSSPSSSSYPSSSDLLISLLPLDLLGHFPISGMDWLHPEHITLGNVFNLKAIIIT</sequence>
<gene>
    <name evidence="1" type="ORF">E2C01_091256</name>
</gene>
<accession>A0A5B7JDH7</accession>
<evidence type="ECO:0000313" key="2">
    <source>
        <dbReference type="Proteomes" id="UP000324222"/>
    </source>
</evidence>
<protein>
    <submittedName>
        <fullName evidence="1">Uncharacterized protein</fullName>
    </submittedName>
</protein>
<reference evidence="1 2" key="1">
    <citation type="submission" date="2019-05" db="EMBL/GenBank/DDBJ databases">
        <title>Another draft genome of Portunus trituberculatus and its Hox gene families provides insights of decapod evolution.</title>
        <authorList>
            <person name="Jeong J.-H."/>
            <person name="Song I."/>
            <person name="Kim S."/>
            <person name="Choi T."/>
            <person name="Kim D."/>
            <person name="Ryu S."/>
            <person name="Kim W."/>
        </authorList>
    </citation>
    <scope>NUCLEOTIDE SEQUENCE [LARGE SCALE GENOMIC DNA]</scope>
    <source>
        <tissue evidence="1">Muscle</tissue>
    </source>
</reference>
<evidence type="ECO:0000313" key="1">
    <source>
        <dbReference type="EMBL" id="MPC96021.1"/>
    </source>
</evidence>
<keyword evidence="2" id="KW-1185">Reference proteome</keyword>
<dbReference type="Proteomes" id="UP000324222">
    <property type="component" value="Unassembled WGS sequence"/>
</dbReference>
<comment type="caution">
    <text evidence="1">The sequence shown here is derived from an EMBL/GenBank/DDBJ whole genome shotgun (WGS) entry which is preliminary data.</text>
</comment>